<evidence type="ECO:0000259" key="1">
    <source>
        <dbReference type="Pfam" id="PF06826"/>
    </source>
</evidence>
<name>A0A376Y2K3_ECOLX</name>
<protein>
    <submittedName>
        <fullName evidence="2">Putative transport protein YidE</fullName>
    </submittedName>
</protein>
<accession>A0A376Y2K3</accession>
<sequence length="63" mass="6401">MNYLTMCGMLAGSMTDPPALAFANNLHPTSGAAALSYATVLSVGNVPAHYHPPITGGALWSIG</sequence>
<feature type="domain" description="YidE/YbjL duplication" evidence="1">
    <location>
        <begin position="1"/>
        <end position="46"/>
    </location>
</feature>
<dbReference type="InterPro" id="IPR006512">
    <property type="entry name" value="YidE_YbjL"/>
</dbReference>
<evidence type="ECO:0000313" key="2">
    <source>
        <dbReference type="EMBL" id="STJ77717.1"/>
    </source>
</evidence>
<dbReference type="EMBL" id="UGDC01000003">
    <property type="protein sequence ID" value="STJ77717.1"/>
    <property type="molecule type" value="Genomic_DNA"/>
</dbReference>
<reference evidence="2 3" key="1">
    <citation type="submission" date="2018-06" db="EMBL/GenBank/DDBJ databases">
        <authorList>
            <consortium name="Pathogen Informatics"/>
            <person name="Doyle S."/>
        </authorList>
    </citation>
    <scope>NUCLEOTIDE SEQUENCE [LARGE SCALE GENOMIC DNA]</scope>
    <source>
        <strain evidence="2 3">NCTC9117</strain>
    </source>
</reference>
<organism evidence="2 3">
    <name type="scientific">Escherichia coli</name>
    <dbReference type="NCBI Taxonomy" id="562"/>
    <lineage>
        <taxon>Bacteria</taxon>
        <taxon>Pseudomonadati</taxon>
        <taxon>Pseudomonadota</taxon>
        <taxon>Gammaproteobacteria</taxon>
        <taxon>Enterobacterales</taxon>
        <taxon>Enterobacteriaceae</taxon>
        <taxon>Escherichia</taxon>
    </lineage>
</organism>
<gene>
    <name evidence="2" type="primary">yidE_3</name>
    <name evidence="2" type="ORF">NCTC9117_00227</name>
</gene>
<dbReference type="Proteomes" id="UP000254785">
    <property type="component" value="Unassembled WGS sequence"/>
</dbReference>
<dbReference type="Pfam" id="PF06826">
    <property type="entry name" value="Asp-Al_Ex"/>
    <property type="match status" value="1"/>
</dbReference>
<dbReference type="AlphaFoldDB" id="A0A376Y2K3"/>
<proteinExistence type="predicted"/>
<evidence type="ECO:0000313" key="3">
    <source>
        <dbReference type="Proteomes" id="UP000254785"/>
    </source>
</evidence>